<accession>A0A0G0JC35</accession>
<dbReference type="Proteomes" id="UP000033876">
    <property type="component" value="Unassembled WGS sequence"/>
</dbReference>
<gene>
    <name evidence="1" type="ORF">US50_C0052G0015</name>
</gene>
<dbReference type="AlphaFoldDB" id="A0A0G0JC35"/>
<sequence length="186" mass="22213">MKIIARNIVLFDKNSRIGREANSFLDQYSLEQNLRKSGFKSVKRIQDEKKSILSVIVPDLSMKTYECEIPREIIQMENYLHFDFRIMFSERLYCEYKRKQICNNYNGKIIVPYMMKNGVSFYIITQGYTLIAFNKHEEASEITKFHLKRNYNKVILYADEPTQYRKGKELSNELKKFREAIDFVNA</sequence>
<proteinExistence type="predicted"/>
<organism evidence="1 2">
    <name type="scientific">Candidatus Nomurabacteria bacterium GW2011_GWB1_37_5</name>
    <dbReference type="NCBI Taxonomy" id="1618742"/>
    <lineage>
        <taxon>Bacteria</taxon>
        <taxon>Candidatus Nomuraibacteriota</taxon>
    </lineage>
</organism>
<name>A0A0G0JC35_9BACT</name>
<protein>
    <submittedName>
        <fullName evidence="1">Uncharacterized protein</fullName>
    </submittedName>
</protein>
<reference evidence="1 2" key="1">
    <citation type="journal article" date="2015" name="Nature">
        <title>rRNA introns, odd ribosomes, and small enigmatic genomes across a large radiation of phyla.</title>
        <authorList>
            <person name="Brown C.T."/>
            <person name="Hug L.A."/>
            <person name="Thomas B.C."/>
            <person name="Sharon I."/>
            <person name="Castelle C.J."/>
            <person name="Singh A."/>
            <person name="Wilkins M.J."/>
            <person name="Williams K.H."/>
            <person name="Banfield J.F."/>
        </authorList>
    </citation>
    <scope>NUCLEOTIDE SEQUENCE [LARGE SCALE GENOMIC DNA]</scope>
</reference>
<evidence type="ECO:0000313" key="1">
    <source>
        <dbReference type="EMBL" id="KKQ34334.1"/>
    </source>
</evidence>
<dbReference type="EMBL" id="LBTF01000052">
    <property type="protein sequence ID" value="KKQ34334.1"/>
    <property type="molecule type" value="Genomic_DNA"/>
</dbReference>
<evidence type="ECO:0000313" key="2">
    <source>
        <dbReference type="Proteomes" id="UP000033876"/>
    </source>
</evidence>
<comment type="caution">
    <text evidence="1">The sequence shown here is derived from an EMBL/GenBank/DDBJ whole genome shotgun (WGS) entry which is preliminary data.</text>
</comment>